<keyword evidence="6" id="KW-0808">Transferase</keyword>
<evidence type="ECO:0000256" key="4">
    <source>
        <dbReference type="SAM" id="Coils"/>
    </source>
</evidence>
<feature type="domain" description="Glycosyltransferase 2-like" evidence="5">
    <location>
        <begin position="1"/>
        <end position="125"/>
    </location>
</feature>
<gene>
    <name evidence="6" type="ORF">CWR45_07890</name>
</gene>
<organism evidence="6 7">
    <name type="scientific">Oceanobacillus chungangensis</name>
    <dbReference type="NCBI Taxonomy" id="1229152"/>
    <lineage>
        <taxon>Bacteria</taxon>
        <taxon>Bacillati</taxon>
        <taxon>Bacillota</taxon>
        <taxon>Bacilli</taxon>
        <taxon>Bacillales</taxon>
        <taxon>Bacillaceae</taxon>
        <taxon>Oceanobacillus</taxon>
    </lineage>
</organism>
<dbReference type="AlphaFoldDB" id="A0A3D8PVT7"/>
<dbReference type="PROSITE" id="PS50005">
    <property type="entry name" value="TPR"/>
    <property type="match status" value="1"/>
</dbReference>
<dbReference type="SUPFAM" id="SSF53448">
    <property type="entry name" value="Nucleotide-diphospho-sugar transferases"/>
    <property type="match status" value="1"/>
</dbReference>
<dbReference type="InterPro" id="IPR013105">
    <property type="entry name" value="TPR_2"/>
</dbReference>
<dbReference type="SMART" id="SM00028">
    <property type="entry name" value="TPR"/>
    <property type="match status" value="2"/>
</dbReference>
<accession>A0A3D8PVT7</accession>
<dbReference type="InterPro" id="IPR001173">
    <property type="entry name" value="Glyco_trans_2-like"/>
</dbReference>
<dbReference type="Proteomes" id="UP000256520">
    <property type="component" value="Unassembled WGS sequence"/>
</dbReference>
<dbReference type="InterPro" id="IPR011990">
    <property type="entry name" value="TPR-like_helical_dom_sf"/>
</dbReference>
<keyword evidence="7" id="KW-1185">Reference proteome</keyword>
<keyword evidence="2 3" id="KW-0802">TPR repeat</keyword>
<dbReference type="PANTHER" id="PTHR43630:SF2">
    <property type="entry name" value="GLYCOSYLTRANSFERASE"/>
    <property type="match status" value="1"/>
</dbReference>
<evidence type="ECO:0000259" key="5">
    <source>
        <dbReference type="Pfam" id="PF00535"/>
    </source>
</evidence>
<dbReference type="InterPro" id="IPR029044">
    <property type="entry name" value="Nucleotide-diphossugar_trans"/>
</dbReference>
<dbReference type="GO" id="GO:0016740">
    <property type="term" value="F:transferase activity"/>
    <property type="evidence" value="ECO:0007669"/>
    <property type="project" value="UniProtKB-KW"/>
</dbReference>
<comment type="caution">
    <text evidence="6">The sequence shown here is derived from an EMBL/GenBank/DDBJ whole genome shotgun (WGS) entry which is preliminary data.</text>
</comment>
<reference evidence="7" key="1">
    <citation type="submission" date="2017-11" db="EMBL/GenBank/DDBJ databases">
        <authorList>
            <person name="Zhu W."/>
        </authorList>
    </citation>
    <scope>NUCLEOTIDE SEQUENCE [LARGE SCALE GENOMIC DNA]</scope>
    <source>
        <strain evidence="7">CAU 1051</strain>
    </source>
</reference>
<keyword evidence="1" id="KW-0677">Repeat</keyword>
<dbReference type="SUPFAM" id="SSF48452">
    <property type="entry name" value="TPR-like"/>
    <property type="match status" value="1"/>
</dbReference>
<evidence type="ECO:0000256" key="1">
    <source>
        <dbReference type="ARBA" id="ARBA00022737"/>
    </source>
</evidence>
<name>A0A3D8PVT7_9BACI</name>
<dbReference type="PANTHER" id="PTHR43630">
    <property type="entry name" value="POLY-BETA-1,6-N-ACETYL-D-GLUCOSAMINE SYNTHASE"/>
    <property type="match status" value="1"/>
</dbReference>
<evidence type="ECO:0000313" key="6">
    <source>
        <dbReference type="EMBL" id="RDW19421.1"/>
    </source>
</evidence>
<dbReference type="Gene3D" id="3.90.550.10">
    <property type="entry name" value="Spore Coat Polysaccharide Biosynthesis Protein SpsA, Chain A"/>
    <property type="match status" value="1"/>
</dbReference>
<feature type="coiled-coil region" evidence="4">
    <location>
        <begin position="168"/>
        <end position="195"/>
    </location>
</feature>
<feature type="repeat" description="TPR" evidence="3">
    <location>
        <begin position="269"/>
        <end position="302"/>
    </location>
</feature>
<evidence type="ECO:0000313" key="7">
    <source>
        <dbReference type="Proteomes" id="UP000256520"/>
    </source>
</evidence>
<dbReference type="InterPro" id="IPR019734">
    <property type="entry name" value="TPR_rpt"/>
</dbReference>
<dbReference type="EMBL" id="PIOD01000007">
    <property type="protein sequence ID" value="RDW19421.1"/>
    <property type="molecule type" value="Genomic_DNA"/>
</dbReference>
<dbReference type="Gene3D" id="1.25.40.10">
    <property type="entry name" value="Tetratricopeptide repeat domain"/>
    <property type="match status" value="1"/>
</dbReference>
<evidence type="ECO:0000256" key="3">
    <source>
        <dbReference type="PROSITE-ProRule" id="PRU00339"/>
    </source>
</evidence>
<dbReference type="CDD" id="cd02511">
    <property type="entry name" value="Beta4Glucosyltransferase"/>
    <property type="match status" value="1"/>
</dbReference>
<proteinExistence type="predicted"/>
<keyword evidence="4" id="KW-0175">Coiled coil</keyword>
<dbReference type="Pfam" id="PF00535">
    <property type="entry name" value="Glycos_transf_2"/>
    <property type="match status" value="1"/>
</dbReference>
<dbReference type="Pfam" id="PF07719">
    <property type="entry name" value="TPR_2"/>
    <property type="match status" value="1"/>
</dbReference>
<evidence type="ECO:0000256" key="2">
    <source>
        <dbReference type="ARBA" id="ARBA00022803"/>
    </source>
</evidence>
<sequence length="337" mass="39932">MIVKNEEESIDRCLNSVIDVVDEIIIVDTGSTDKTIELCKNYNANIYPYTWDNHFGNARNYGLSQATGDWILWLDADEELDSSKKFNLKEFITEKKDIFFLLPVLNYYGDNLPVNTNHFFSYYQPRLFQNNKGIQFVNRIHETPQYPDEISIDEYKKIPLPIHHYGYMKDVVTEKNKLQRNIELLYMEYKKEEHSPWIEYHLANEFYSKKNYTVAYEFVKQSILQFLLQGLKPPALLYRLKYAMLMETNDFEGAWPNIEKALLLYPDYVDLHFYKGIILYEQKNYPEALEAFEKCLELGDDHPQYLVLKGVGSFQATHYIELCRARIDETNHNSPKQ</sequence>
<protein>
    <submittedName>
        <fullName evidence="6">Glycosyltransferase</fullName>
    </submittedName>
</protein>
<dbReference type="OrthoDB" id="9815923at2"/>